<reference evidence="2" key="1">
    <citation type="submission" date="2015-05" db="EMBL/GenBank/DDBJ databases">
        <title>Permanent draft genome of Rhodopirellula islandicus K833.</title>
        <authorList>
            <person name="Kizina J."/>
            <person name="Richter M."/>
            <person name="Glockner F.O."/>
            <person name="Harder J."/>
        </authorList>
    </citation>
    <scope>NUCLEOTIDE SEQUENCE [LARGE SCALE GENOMIC DNA]</scope>
    <source>
        <strain evidence="2">K833</strain>
    </source>
</reference>
<evidence type="ECO:0000313" key="2">
    <source>
        <dbReference type="EMBL" id="KLU05206.1"/>
    </source>
</evidence>
<name>A0A0J1BFC2_RHOIS</name>
<keyword evidence="3" id="KW-1185">Reference proteome</keyword>
<dbReference type="Proteomes" id="UP000036367">
    <property type="component" value="Unassembled WGS sequence"/>
</dbReference>
<proteinExistence type="predicted"/>
<gene>
    <name evidence="2" type="ORF">RISK_002697</name>
</gene>
<evidence type="ECO:0000313" key="3">
    <source>
        <dbReference type="Proteomes" id="UP000036367"/>
    </source>
</evidence>
<feature type="region of interest" description="Disordered" evidence="1">
    <location>
        <begin position="1"/>
        <end position="41"/>
    </location>
</feature>
<protein>
    <submittedName>
        <fullName evidence="2">Uncharacterized protein</fullName>
    </submittedName>
</protein>
<dbReference type="AlphaFoldDB" id="A0A0J1BFC2"/>
<dbReference type="EMBL" id="LECT01000021">
    <property type="protein sequence ID" value="KLU05206.1"/>
    <property type="molecule type" value="Genomic_DNA"/>
</dbReference>
<accession>A0A0J1BFC2</accession>
<evidence type="ECO:0000256" key="1">
    <source>
        <dbReference type="SAM" id="MobiDB-lite"/>
    </source>
</evidence>
<sequence>MKPEAGNCHRSAVVQSSGLTQPVADRRKPKALGFQPKVTGL</sequence>
<comment type="caution">
    <text evidence="2">The sequence shown here is derived from an EMBL/GenBank/DDBJ whole genome shotgun (WGS) entry which is preliminary data.</text>
</comment>
<organism evidence="2 3">
    <name type="scientific">Rhodopirellula islandica</name>
    <dbReference type="NCBI Taxonomy" id="595434"/>
    <lineage>
        <taxon>Bacteria</taxon>
        <taxon>Pseudomonadati</taxon>
        <taxon>Planctomycetota</taxon>
        <taxon>Planctomycetia</taxon>
        <taxon>Pirellulales</taxon>
        <taxon>Pirellulaceae</taxon>
        <taxon>Rhodopirellula</taxon>
    </lineage>
</organism>